<dbReference type="Pfam" id="PF16113">
    <property type="entry name" value="ECH_2"/>
    <property type="match status" value="1"/>
</dbReference>
<dbReference type="OrthoDB" id="9790967at2"/>
<dbReference type="GO" id="GO:0003860">
    <property type="term" value="F:3-hydroxyisobutyryl-CoA hydrolase activity"/>
    <property type="evidence" value="ECO:0007669"/>
    <property type="project" value="UniProtKB-EC"/>
</dbReference>
<accession>A0A1I2S036</accession>
<dbReference type="InterPro" id="IPR032259">
    <property type="entry name" value="HIBYL-CoA-H"/>
</dbReference>
<dbReference type="PANTHER" id="PTHR43176">
    <property type="entry name" value="3-HYDROXYISOBUTYRYL-COA HYDROLASE-RELATED"/>
    <property type="match status" value="1"/>
</dbReference>
<evidence type="ECO:0000256" key="2">
    <source>
        <dbReference type="ARBA" id="ARBA00011915"/>
    </source>
</evidence>
<dbReference type="STRING" id="185761.SAMN05660282_00992"/>
<dbReference type="NCBIfam" id="NF004127">
    <property type="entry name" value="PRK05617.1"/>
    <property type="match status" value="1"/>
</dbReference>
<dbReference type="Gene3D" id="3.90.226.10">
    <property type="entry name" value="2-enoyl-CoA Hydratase, Chain A, domain 1"/>
    <property type="match status" value="1"/>
</dbReference>
<dbReference type="InterPro" id="IPR029045">
    <property type="entry name" value="ClpP/crotonase-like_dom_sf"/>
</dbReference>
<feature type="domain" description="Enoyl-CoA hydratase/isomerase" evidence="4">
    <location>
        <begin position="14"/>
        <end position="338"/>
    </location>
</feature>
<dbReference type="Proteomes" id="UP000199065">
    <property type="component" value="Unassembled WGS sequence"/>
</dbReference>
<dbReference type="EC" id="3.1.2.4" evidence="2"/>
<dbReference type="PANTHER" id="PTHR43176:SF3">
    <property type="entry name" value="3-HYDROXYISOBUTYRYL-COA HYDROLASE, MITOCHONDRIAL"/>
    <property type="match status" value="1"/>
</dbReference>
<proteinExistence type="predicted"/>
<evidence type="ECO:0000259" key="4">
    <source>
        <dbReference type="Pfam" id="PF16113"/>
    </source>
</evidence>
<protein>
    <recommendedName>
        <fullName evidence="2">3-hydroxyisobutyryl-CoA hydrolase</fullName>
        <ecNumber evidence="2">3.1.2.4</ecNumber>
    </recommendedName>
</protein>
<keyword evidence="6" id="KW-1185">Reference proteome</keyword>
<keyword evidence="3" id="KW-0378">Hydrolase</keyword>
<dbReference type="EMBL" id="FOPJ01000004">
    <property type="protein sequence ID" value="SFG46295.1"/>
    <property type="molecule type" value="Genomic_DNA"/>
</dbReference>
<dbReference type="InterPro" id="IPR045004">
    <property type="entry name" value="ECH_dom"/>
</dbReference>
<evidence type="ECO:0000256" key="1">
    <source>
        <dbReference type="ARBA" id="ARBA00001709"/>
    </source>
</evidence>
<comment type="catalytic activity">
    <reaction evidence="1">
        <text>3-hydroxy-2-methylpropanoyl-CoA + H2O = 3-hydroxy-2-methylpropanoate + CoA + H(+)</text>
        <dbReference type="Rhea" id="RHEA:20888"/>
        <dbReference type="ChEBI" id="CHEBI:11805"/>
        <dbReference type="ChEBI" id="CHEBI:15377"/>
        <dbReference type="ChEBI" id="CHEBI:15378"/>
        <dbReference type="ChEBI" id="CHEBI:57287"/>
        <dbReference type="ChEBI" id="CHEBI:57340"/>
        <dbReference type="EC" id="3.1.2.4"/>
    </reaction>
</comment>
<evidence type="ECO:0000256" key="3">
    <source>
        <dbReference type="ARBA" id="ARBA00022801"/>
    </source>
</evidence>
<organism evidence="5 6">
    <name type="scientific">Corynebacterium spheniscorum</name>
    <dbReference type="NCBI Taxonomy" id="185761"/>
    <lineage>
        <taxon>Bacteria</taxon>
        <taxon>Bacillati</taxon>
        <taxon>Actinomycetota</taxon>
        <taxon>Actinomycetes</taxon>
        <taxon>Mycobacteriales</taxon>
        <taxon>Corynebacteriaceae</taxon>
        <taxon>Corynebacterium</taxon>
    </lineage>
</organism>
<evidence type="ECO:0000313" key="5">
    <source>
        <dbReference type="EMBL" id="SFG46295.1"/>
    </source>
</evidence>
<gene>
    <name evidence="5" type="ORF">SAMN05660282_00992</name>
</gene>
<name>A0A1I2S036_9CORY</name>
<dbReference type="CDD" id="cd06558">
    <property type="entry name" value="crotonase-like"/>
    <property type="match status" value="1"/>
</dbReference>
<evidence type="ECO:0000313" key="6">
    <source>
        <dbReference type="Proteomes" id="UP000199065"/>
    </source>
</evidence>
<dbReference type="AlphaFoldDB" id="A0A1I2S036"/>
<dbReference type="RefSeq" id="WP_092285017.1">
    <property type="nucleotide sequence ID" value="NZ_FOPJ01000004.1"/>
</dbReference>
<sequence>MTELVNASIQNNTGVLELNRPRALNSLNQEMIDGIHQALDQWRDNDEVEQVLIYAPERGFCAGGDVRTARERLLEGKDDEVRRFFVDEYAMNNAIATYPKPYIALIDGVAMGGGLGVSAHGSHRIITDKAFAAMPEMAIGYIPDVGVTYMTQRMVGKRGQASPAVAAFIGLAGYHLKPEDMIWTGLATHFVPSEKADELREAIIAKGVEEALAEYATDLDCEGSTIKRYIEEIEECFGESSWDKIASAIDKHQGSEFYDFIQELIAPACPTSLVAAAEVYNANQHVQSVREALDNELAVGTMAYQHPNFVEGVRAVLVDKDRNATFEPTSTAEVDPQPYRDALEH</sequence>
<reference evidence="5 6" key="1">
    <citation type="submission" date="2016-10" db="EMBL/GenBank/DDBJ databases">
        <authorList>
            <person name="de Groot N.N."/>
        </authorList>
    </citation>
    <scope>NUCLEOTIDE SEQUENCE [LARGE SCALE GENOMIC DNA]</scope>
    <source>
        <strain>J11</strain>
        <strain evidence="6">PG 39</strain>
    </source>
</reference>
<dbReference type="SUPFAM" id="SSF52096">
    <property type="entry name" value="ClpP/crotonase"/>
    <property type="match status" value="1"/>
</dbReference>
<dbReference type="GO" id="GO:0006574">
    <property type="term" value="P:L-valine catabolic process"/>
    <property type="evidence" value="ECO:0007669"/>
    <property type="project" value="TreeGrafter"/>
</dbReference>